<keyword evidence="1" id="KW-0732">Signal</keyword>
<reference evidence="2 3" key="1">
    <citation type="journal article" date="2021" name="Sci. Rep.">
        <title>Phenotypic and genomic hallmarks of a novel, potentially pathogenic rapidly growing Mycobacterium species related to the Mycobacterium fortuitum complex.</title>
        <authorList>
            <person name="Gharbi R."/>
            <person name="Khanna V."/>
            <person name="Frigui W."/>
            <person name="Mhenni B."/>
            <person name="Brosch R."/>
            <person name="Mardassi H."/>
        </authorList>
    </citation>
    <scope>NUCLEOTIDE SEQUENCE [LARGE SCALE GENOMIC DNA]</scope>
    <source>
        <strain evidence="2 3">TNTM28</strain>
    </source>
</reference>
<keyword evidence="3" id="KW-1185">Reference proteome</keyword>
<name>A0ABS6KR16_9MYCO</name>
<feature type="chain" id="PRO_5045600305" evidence="1">
    <location>
        <begin position="33"/>
        <end position="199"/>
    </location>
</feature>
<accession>A0ABS6KR16</accession>
<dbReference type="EMBL" id="VOMB01000021">
    <property type="protein sequence ID" value="MBU9766065.1"/>
    <property type="molecule type" value="Genomic_DNA"/>
</dbReference>
<sequence length="199" mass="20847">MNHSFTDRDGNAMLIRLIATLMFVAATGLTSACTAAADPPTPGPAVPGKPLAAGDFPDMSSFTAANPEDYAVHYETPGRPNAAATAYNFTTPDGIRCSFDRSSAAGCTGNNLPALTPLECDPAKRMYGVNAISTGRNVWQTSDTSCDKPPTGKELPPFHTLTVYGVTCGVDDKGTTACKDPQGRGFVLSPSWSGWIPKV</sequence>
<evidence type="ECO:0000313" key="2">
    <source>
        <dbReference type="EMBL" id="MBU9766065.1"/>
    </source>
</evidence>
<evidence type="ECO:0000256" key="1">
    <source>
        <dbReference type="SAM" id="SignalP"/>
    </source>
</evidence>
<dbReference type="Proteomes" id="UP000812982">
    <property type="component" value="Unassembled WGS sequence"/>
</dbReference>
<organism evidence="2 3">
    <name type="scientific">[Mycobacterium] fortunisiensis</name>
    <dbReference type="NCBI Taxonomy" id="2600579"/>
    <lineage>
        <taxon>Bacteria</taxon>
        <taxon>Bacillati</taxon>
        <taxon>Actinomycetota</taxon>
        <taxon>Actinomycetes</taxon>
        <taxon>Mycobacteriales</taxon>
        <taxon>Mycobacteriaceae</taxon>
        <taxon>Mycolicibacterium</taxon>
    </lineage>
</organism>
<proteinExistence type="predicted"/>
<gene>
    <name evidence="2" type="ORF">FR943_19740</name>
</gene>
<feature type="signal peptide" evidence="1">
    <location>
        <begin position="1"/>
        <end position="32"/>
    </location>
</feature>
<evidence type="ECO:0000313" key="3">
    <source>
        <dbReference type="Proteomes" id="UP000812982"/>
    </source>
</evidence>
<comment type="caution">
    <text evidence="2">The sequence shown here is derived from an EMBL/GenBank/DDBJ whole genome shotgun (WGS) entry which is preliminary data.</text>
</comment>
<protein>
    <submittedName>
        <fullName evidence="2">Uncharacterized protein</fullName>
    </submittedName>
</protein>